<evidence type="ECO:0000256" key="2">
    <source>
        <dbReference type="ARBA" id="ARBA00022692"/>
    </source>
</evidence>
<dbReference type="EMBL" id="CAUYUJ010021304">
    <property type="protein sequence ID" value="CAK0903865.1"/>
    <property type="molecule type" value="Genomic_DNA"/>
</dbReference>
<keyword evidence="4 7" id="KW-0472">Membrane</keyword>
<evidence type="ECO:0000256" key="6">
    <source>
        <dbReference type="SAM" id="MobiDB-lite"/>
    </source>
</evidence>
<dbReference type="Pfam" id="PF01490">
    <property type="entry name" value="Aa_trans"/>
    <property type="match status" value="1"/>
</dbReference>
<dbReference type="SUPFAM" id="SSF56349">
    <property type="entry name" value="DNA breaking-rejoining enzymes"/>
    <property type="match status" value="1"/>
</dbReference>
<keyword evidence="2 7" id="KW-0812">Transmembrane</keyword>
<feature type="region of interest" description="Disordered" evidence="6">
    <location>
        <begin position="1774"/>
        <end position="1797"/>
    </location>
</feature>
<evidence type="ECO:0000256" key="7">
    <source>
        <dbReference type="SAM" id="Phobius"/>
    </source>
</evidence>
<dbReference type="InterPro" id="IPR013762">
    <property type="entry name" value="Integrase-like_cat_sf"/>
</dbReference>
<keyword evidence="10" id="KW-1185">Reference proteome</keyword>
<sequence length="1805" mass="194359">MAWLFGQRYLDWLVGTVSQTVVSWSARCPACPACPQPAACPACPAAAPIHFHPPAACPAAPEAPAPAPAPQPAAQEPEGLSWAGGWLACLLIALNLLVFSLHGVRLVGSAVVKLRPAPTPAALKDGTGAQLWHQRRVWGRVIQDPTDVPWSPLRVLISTPDGDVYEELYDMSDGTLAAVRFEDDRRTRPAGLDVGNLYRFRRALTAAEEVAIRNEVDAYARDVFLDAERAAGRPGVVPPAGAAVYFTFGAVPGDAAAPGPAPAAPAAGGGAAVAAALAVVPAGPAAPAAVPPAGAAPVAAAAAPLAAAGAPPGPLGPNAVPGADGQWVYVETTTTARRGDPVTLDGTELVRGAIGLKQDAGGSWSAIRRITTSQAAYRGAEALADARLQPVALLGDGSRQRVQFHESVDRLREEPFPDRPLDGPRTTLWCLRFLDRKRGGAIEHFHQFVSYYRLSRDDFGVTHYESIMRMVDYLMTWDLLDLPNVAGVEVMLRQAQLYEYMYAMEYEARDSGVYAAGPADGEPKAKAKGKPKSRAGGGFLKFGFVDEVGVFTGTAREDGRMMVAPALLEHVAKQVERDAGILKQIRRLHRTSHRRAMVVDAIRAMNEMYTGSSCPRATGLTGPTTAQQEALAVIQEAVDAFGVPPPDLTPAGALEELRVAQSYDQESAVIAPVTFDRVDLISLPSVGSEPKPLSALIGDDSMAGELGVSVDANGRPVTPTQWVYPCFRCPPMGFSLSLWLCQSVNEIVSQRAGLVRPERVLVDRQPAPVVDSGVVHTEYVDNFVALSFSEPSAIAAARQVDHHMRAVGLPTHGVESGVGGETLGWSFDSNSPVISLNPRLRWKLYLGIQEVLRRGFCSGKEMVRIVSHITSRVLIRRELLSCLGAVYKFGEVYHNRTAKLWPVVRRELRWARALLVFCSRDLGLPFDTTLTCLDASSWGFGVTQREVSEDSVKRLARYNERWRFSREAERQRLGPRAAAVSGQGSSGAVPDGPVVSDADPSFEEVPPDIWRDHWHPVLSVPWRRPAPQVILEARSGVMALKHKLRSKRSFRKAHVMLNDAMAPILALAKGRSSAPALLAVCRQVACLLLASGSAAYWRWLPSEFNSADPASRRPAAAPAAPAPTRLGRRGRSQGAAALAWGDQADRQVARRRAFPAANTAASSGSLTFLETQAVGEATRRDYADRVSKFTRWATSARLPIEDVPELDIALVTFFNQLFFDGYPSEEATKYMAALAHCRAAPGRLQVAFPRAARAAKGWARLVPPRSRLPLPWPIACLMIDWMLDAGEATAAAATAVCFALYLRPAELLSLTREQVVPPAEGAPPGRTFLNFWSVVLHPMECAQPSKTGVYDEGLLLDSPEFTWLPPLLQALRARAAPGGRVFDMSYNQWALVFRRAATALHLGVLGPPTLYTLRHGGASHECLAKFRSLDEIKKRGRWVSDSSLRRYTKGGRVAEQLRRLPISEQRRATRLVGIIGGRLSKGASRCRGGVSPAAAWPPLSWTSSMTRPQTFCSAEFSSSFVDGFDQVRKGKVALGAMPPKAKQTELDITALRCAPRGTVAAASEDEEGAAHDGLRIAPEDGPVFGRLTSHPDGMGSMLLLTQGSTLRGTIFNLLNTMIGGGVLGLPFAARQSGIALGAVLLLATAAMTDLTAWMLLVSVDFVRHSSYAMVGEALYGRWLGLLVDLVVLCNNFGVLVSYVVVIGDLVPPFLALMGAPPLLHDRTAVLWASSCCVLLPLSLLRSMGALRHASLVCMGRMVRYVYVPYGGNGIWRHPGPRPRAGGRRSVDDGQRRGGGQTAACGRVRV</sequence>
<evidence type="ECO:0000313" key="10">
    <source>
        <dbReference type="Proteomes" id="UP001189429"/>
    </source>
</evidence>
<evidence type="ECO:0000256" key="4">
    <source>
        <dbReference type="ARBA" id="ARBA00023136"/>
    </source>
</evidence>
<feature type="domain" description="Amino acid transporter transmembrane" evidence="8">
    <location>
        <begin position="1604"/>
        <end position="1760"/>
    </location>
</feature>
<feature type="compositionally biased region" description="Low complexity" evidence="6">
    <location>
        <begin position="1107"/>
        <end position="1125"/>
    </location>
</feature>
<feature type="transmembrane region" description="Helical" evidence="7">
    <location>
        <begin position="1610"/>
        <end position="1628"/>
    </location>
</feature>
<dbReference type="InterPro" id="IPR011010">
    <property type="entry name" value="DNA_brk_join_enz"/>
</dbReference>
<feature type="transmembrane region" description="Helical" evidence="7">
    <location>
        <begin position="1634"/>
        <end position="1657"/>
    </location>
</feature>
<feature type="transmembrane region" description="Helical" evidence="7">
    <location>
        <begin position="1678"/>
        <end position="1703"/>
    </location>
</feature>
<evidence type="ECO:0000259" key="8">
    <source>
        <dbReference type="Pfam" id="PF01490"/>
    </source>
</evidence>
<gene>
    <name evidence="9" type="ORF">PCOR1329_LOCUS80046</name>
</gene>
<feature type="transmembrane region" description="Helical" evidence="7">
    <location>
        <begin position="1723"/>
        <end position="1740"/>
    </location>
</feature>
<feature type="region of interest" description="Disordered" evidence="6">
    <location>
        <begin position="1106"/>
        <end position="1130"/>
    </location>
</feature>
<evidence type="ECO:0000313" key="9">
    <source>
        <dbReference type="EMBL" id="CAK0903865.1"/>
    </source>
</evidence>
<dbReference type="Gene3D" id="1.10.443.10">
    <property type="entry name" value="Intergrase catalytic core"/>
    <property type="match status" value="1"/>
</dbReference>
<comment type="caution">
    <text evidence="9">The sequence shown here is derived from an EMBL/GenBank/DDBJ whole genome shotgun (WGS) entry which is preliminary data.</text>
</comment>
<protein>
    <recommendedName>
        <fullName evidence="8">Amino acid transporter transmembrane domain-containing protein</fullName>
    </recommendedName>
</protein>
<dbReference type="InterPro" id="IPR013057">
    <property type="entry name" value="AA_transpt_TM"/>
</dbReference>
<dbReference type="PANTHER" id="PTHR22950">
    <property type="entry name" value="AMINO ACID TRANSPORTER"/>
    <property type="match status" value="1"/>
</dbReference>
<accession>A0ABN9XV57</accession>
<keyword evidence="3 7" id="KW-1133">Transmembrane helix</keyword>
<organism evidence="9 10">
    <name type="scientific">Prorocentrum cordatum</name>
    <dbReference type="NCBI Taxonomy" id="2364126"/>
    <lineage>
        <taxon>Eukaryota</taxon>
        <taxon>Sar</taxon>
        <taxon>Alveolata</taxon>
        <taxon>Dinophyceae</taxon>
        <taxon>Prorocentrales</taxon>
        <taxon>Prorocentraceae</taxon>
        <taxon>Prorocentrum</taxon>
    </lineage>
</organism>
<evidence type="ECO:0000256" key="3">
    <source>
        <dbReference type="ARBA" id="ARBA00022989"/>
    </source>
</evidence>
<name>A0ABN9XV57_9DINO</name>
<evidence type="ECO:0000256" key="1">
    <source>
        <dbReference type="ARBA" id="ARBA00004141"/>
    </source>
</evidence>
<comment type="subcellular location">
    <subcellularLocation>
        <location evidence="1">Membrane</location>
        <topology evidence="1">Multi-pass membrane protein</topology>
    </subcellularLocation>
</comment>
<feature type="compositionally biased region" description="Low complexity" evidence="6">
    <location>
        <begin position="977"/>
        <end position="989"/>
    </location>
</feature>
<feature type="region of interest" description="Disordered" evidence="6">
    <location>
        <begin position="973"/>
        <end position="999"/>
    </location>
</feature>
<dbReference type="Proteomes" id="UP001189429">
    <property type="component" value="Unassembled WGS sequence"/>
</dbReference>
<evidence type="ECO:0000256" key="5">
    <source>
        <dbReference type="ARBA" id="ARBA00023172"/>
    </source>
</evidence>
<reference evidence="9" key="1">
    <citation type="submission" date="2023-10" db="EMBL/GenBank/DDBJ databases">
        <authorList>
            <person name="Chen Y."/>
            <person name="Shah S."/>
            <person name="Dougan E. K."/>
            <person name="Thang M."/>
            <person name="Chan C."/>
        </authorList>
    </citation>
    <scope>NUCLEOTIDE SEQUENCE [LARGE SCALE GENOMIC DNA]</scope>
</reference>
<keyword evidence="5" id="KW-0233">DNA recombination</keyword>
<proteinExistence type="predicted"/>